<dbReference type="AlphaFoldDB" id="A0A3P3F0X6"/>
<evidence type="ECO:0000256" key="4">
    <source>
        <dbReference type="ARBA" id="ARBA00023136"/>
    </source>
</evidence>
<keyword evidence="4" id="KW-0472">Membrane</keyword>
<sequence length="63" mass="6992">MLYAIVPLIRYVEHGLRHVRADVVEAVEQMGATPVQTLLQAKPRPQADQLPEGEAGIIDNNKM</sequence>
<evidence type="ECO:0000256" key="1">
    <source>
        <dbReference type="ARBA" id="ARBA00004141"/>
    </source>
</evidence>
<evidence type="ECO:0000256" key="5">
    <source>
        <dbReference type="SAM" id="MobiDB-lite"/>
    </source>
</evidence>
<dbReference type="Proteomes" id="UP000273786">
    <property type="component" value="Unassembled WGS sequence"/>
</dbReference>
<comment type="caution">
    <text evidence="6">The sequence shown here is derived from an EMBL/GenBank/DDBJ whole genome shotgun (WGS) entry which is preliminary data.</text>
</comment>
<keyword evidence="3" id="KW-1133">Transmembrane helix</keyword>
<keyword evidence="2" id="KW-0812">Transmembrane</keyword>
<feature type="region of interest" description="Disordered" evidence="5">
    <location>
        <begin position="43"/>
        <end position="63"/>
    </location>
</feature>
<proteinExistence type="predicted"/>
<organism evidence="6 7">
    <name type="scientific">Mesorhizobium tamadayense</name>
    <dbReference type="NCBI Taxonomy" id="425306"/>
    <lineage>
        <taxon>Bacteria</taxon>
        <taxon>Pseudomonadati</taxon>
        <taxon>Pseudomonadota</taxon>
        <taxon>Alphaproteobacteria</taxon>
        <taxon>Hyphomicrobiales</taxon>
        <taxon>Phyllobacteriaceae</taxon>
        <taxon>Mesorhizobium</taxon>
    </lineage>
</organism>
<dbReference type="RefSeq" id="WP_125005945.1">
    <property type="nucleotide sequence ID" value="NZ_RQXT01000061.1"/>
</dbReference>
<keyword evidence="7" id="KW-1185">Reference proteome</keyword>
<comment type="subcellular location">
    <subcellularLocation>
        <location evidence="1">Membrane</location>
        <topology evidence="1">Multi-pass membrane protein</topology>
    </subcellularLocation>
</comment>
<gene>
    <name evidence="6" type="ORF">EH240_31680</name>
</gene>
<protein>
    <submittedName>
        <fullName evidence="6">Uncharacterized protein</fullName>
    </submittedName>
</protein>
<name>A0A3P3F0X6_9HYPH</name>
<dbReference type="SUPFAM" id="SSF161098">
    <property type="entry name" value="MetI-like"/>
    <property type="match status" value="1"/>
</dbReference>
<dbReference type="EMBL" id="RQXT01000061">
    <property type="protein sequence ID" value="RRH91906.1"/>
    <property type="molecule type" value="Genomic_DNA"/>
</dbReference>
<evidence type="ECO:0000256" key="3">
    <source>
        <dbReference type="ARBA" id="ARBA00022989"/>
    </source>
</evidence>
<dbReference type="InterPro" id="IPR035906">
    <property type="entry name" value="MetI-like_sf"/>
</dbReference>
<dbReference type="GO" id="GO:0016020">
    <property type="term" value="C:membrane"/>
    <property type="evidence" value="ECO:0007669"/>
    <property type="project" value="UniProtKB-SubCell"/>
</dbReference>
<evidence type="ECO:0000256" key="2">
    <source>
        <dbReference type="ARBA" id="ARBA00022692"/>
    </source>
</evidence>
<evidence type="ECO:0000313" key="6">
    <source>
        <dbReference type="EMBL" id="RRH91906.1"/>
    </source>
</evidence>
<accession>A0A3P3F0X6</accession>
<reference evidence="6 7" key="1">
    <citation type="submission" date="2018-11" db="EMBL/GenBank/DDBJ databases">
        <title>the genome of Mesorhizobium tamadayense DSM 28320.</title>
        <authorList>
            <person name="Gao J."/>
        </authorList>
    </citation>
    <scope>NUCLEOTIDE SEQUENCE [LARGE SCALE GENOMIC DNA]</scope>
    <source>
        <strain evidence="6 7">DSM 28320</strain>
    </source>
</reference>
<evidence type="ECO:0000313" key="7">
    <source>
        <dbReference type="Proteomes" id="UP000273786"/>
    </source>
</evidence>